<gene>
    <name evidence="2" type="ORF">COY32_06340</name>
</gene>
<proteinExistence type="predicted"/>
<keyword evidence="1" id="KW-1133">Transmembrane helix</keyword>
<comment type="caution">
    <text evidence="2">The sequence shown here is derived from an EMBL/GenBank/DDBJ whole genome shotgun (WGS) entry which is preliminary data.</text>
</comment>
<protein>
    <submittedName>
        <fullName evidence="2">Uncharacterized protein</fullName>
    </submittedName>
</protein>
<organism evidence="2 3">
    <name type="scientific">candidate division WWE3 bacterium CG_4_10_14_0_2_um_filter_41_14</name>
    <dbReference type="NCBI Taxonomy" id="1975072"/>
    <lineage>
        <taxon>Bacteria</taxon>
        <taxon>Katanobacteria</taxon>
    </lineage>
</organism>
<evidence type="ECO:0000256" key="1">
    <source>
        <dbReference type="SAM" id="Phobius"/>
    </source>
</evidence>
<keyword evidence="1" id="KW-0472">Membrane</keyword>
<name>A0A2M7TF69_UNCKA</name>
<evidence type="ECO:0000313" key="2">
    <source>
        <dbReference type="EMBL" id="PIZ44457.1"/>
    </source>
</evidence>
<evidence type="ECO:0000313" key="3">
    <source>
        <dbReference type="Proteomes" id="UP000228920"/>
    </source>
</evidence>
<keyword evidence="1" id="KW-0812">Transmembrane</keyword>
<dbReference type="EMBL" id="PFNL01000178">
    <property type="protein sequence ID" value="PIZ44457.1"/>
    <property type="molecule type" value="Genomic_DNA"/>
</dbReference>
<dbReference type="Proteomes" id="UP000228920">
    <property type="component" value="Unassembled WGS sequence"/>
</dbReference>
<reference evidence="3" key="1">
    <citation type="submission" date="2017-09" db="EMBL/GenBank/DDBJ databases">
        <title>Depth-based differentiation of microbial function through sediment-hosted aquifers and enrichment of novel symbionts in the deep terrestrial subsurface.</title>
        <authorList>
            <person name="Probst A.J."/>
            <person name="Ladd B."/>
            <person name="Jarett J.K."/>
            <person name="Geller-Mcgrath D.E."/>
            <person name="Sieber C.M.K."/>
            <person name="Emerson J.B."/>
            <person name="Anantharaman K."/>
            <person name="Thomas B.C."/>
            <person name="Malmstrom R."/>
            <person name="Stieglmeier M."/>
            <person name="Klingl A."/>
            <person name="Woyke T."/>
            <person name="Ryan C.M."/>
            <person name="Banfield J.F."/>
        </authorList>
    </citation>
    <scope>NUCLEOTIDE SEQUENCE [LARGE SCALE GENOMIC DNA]</scope>
</reference>
<feature type="transmembrane region" description="Helical" evidence="1">
    <location>
        <begin position="42"/>
        <end position="63"/>
    </location>
</feature>
<accession>A0A2M7TF69</accession>
<dbReference type="AlphaFoldDB" id="A0A2M7TF69"/>
<sequence length="70" mass="7826">MEGKESSKPLVLSNLTKFYGTQKGIENVNLDVEKGEVFGVNYSFIAVLFFGGLMFTPLSLYVFNRRDIGV</sequence>